<dbReference type="InterPro" id="IPR000210">
    <property type="entry name" value="BTB/POZ_dom"/>
</dbReference>
<sequence>MTSSSSPSPAPIKSERRLPAKSVSSRPHKSRPGICLQSSLLRSSKSRLIGVGKSSALSFAFSLSLLFLLSFRLFPGKMSENCWRCSCRCFRLISQSSFFHGMLNWSFSESRLVQISIEWDLEAFLNVVKCIYGCRIDISCENFLASYEAALYFGVKILLENCKTWFSDAASSAMSPQIPLDDLISIWNFGIKHDIDFLPELCESYLAKNFMWAVSCKSFVDVPYSLLLGCIKHQHLTTESEMHLSDALLIWLDANTGDSEGLSTSDNYYSSILEQIHPSLLPLWFTAGKRRSCHLSKLADESITSVFRLIKIPPIGSISFLEDGDLNDTRIRLTEYSKIMNLSSCPQITSAMLLLSLLPSVYHKDSELRKIVKQLLIKLESTDRFLSQDLQGVLPMLSFNAVEEVNISKCRRLHLQASIECFSMSFPSLKILKAAHLLDFDIKDFRLLVWKCPAIHEVDLTLDTSPVISEQVSNSYLVIGDSPVDVLYFCISRPMMSNITKLTLEGRSDLSDSDLLFITKFCIYLQHVNVNGCTALTDVGLSALIHRRVRLQSILVCHTSFGLNSVLALCSRSHHKKDSSAHSSESMSLNLLTLHLGGCKSVDESSLFELLSRTQMLKSLCLRDTHLTDRALYSLACSSLEMLDVSNTMVSGAAVAHVVYGNHALKCLRVSGCRNLGQRDSNTANGEIPTFNYPGQLEMALGKTFRLEEISLGWGFSHLSIEALKPSITSLREITVSLGVSLGEGALIQLPTACPCLESIVLHFQVISDDIIINIMETLRNLRVLALCYCFGDISISGFKFSRPNLRKLQLERVTPWMTNKDLFVLTQSFPNLVELSLLGCPLLDSDSQQIISHGWPGLVSIHLEECGEVTANGVSSLLECVALEDLLLRHNGPGIQSGFIRDAASKMPLLRLVSLDFCDASEGCFNVPPDDEKCHLRAVKLARCKSMECGLTLQFLEPRRKPVHDETLVVEWTSKNVIRKWWVGATREIFDSSTCVTVWEGELGSLSSMGAAPFFPDMK</sequence>
<comment type="function">
    <text evidence="1">May act as a substrate-specific adapter of an E3 ubiquitin-protein ligase complex (CUL3-RBX1-BTB) which mediates the ubiquitination and subsequent proteasomal degradation of target proteins.</text>
</comment>
<dbReference type="InterPro" id="IPR006553">
    <property type="entry name" value="Leu-rich_rpt_Cys-con_subtyp"/>
</dbReference>
<name>A0AA88CY54_FICCA</name>
<feature type="domain" description="BACK" evidence="4">
    <location>
        <begin position="183"/>
        <end position="291"/>
    </location>
</feature>
<evidence type="ECO:0000313" key="6">
    <source>
        <dbReference type="Proteomes" id="UP001187192"/>
    </source>
</evidence>
<accession>A0AA88CY54</accession>
<evidence type="ECO:0000259" key="4">
    <source>
        <dbReference type="SMART" id="SM00875"/>
    </source>
</evidence>
<dbReference type="CDD" id="cd18186">
    <property type="entry name" value="BTB_POZ_ZBTB_KLHL-like"/>
    <property type="match status" value="1"/>
</dbReference>
<gene>
    <name evidence="5" type="ORF">TIFTF001_008609</name>
</gene>
<dbReference type="Pfam" id="PF07707">
    <property type="entry name" value="BACK"/>
    <property type="match status" value="1"/>
</dbReference>
<keyword evidence="6" id="KW-1185">Reference proteome</keyword>
<dbReference type="SUPFAM" id="SSF54695">
    <property type="entry name" value="POZ domain"/>
    <property type="match status" value="1"/>
</dbReference>
<dbReference type="InterPro" id="IPR011705">
    <property type="entry name" value="BACK"/>
</dbReference>
<dbReference type="Gene3D" id="3.80.10.10">
    <property type="entry name" value="Ribonuclease Inhibitor"/>
    <property type="match status" value="2"/>
</dbReference>
<protein>
    <recommendedName>
        <fullName evidence="4">BACK domain-containing protein</fullName>
    </recommendedName>
</protein>
<dbReference type="SMART" id="SM00367">
    <property type="entry name" value="LRR_CC"/>
    <property type="match status" value="6"/>
</dbReference>
<reference evidence="5" key="1">
    <citation type="submission" date="2023-07" db="EMBL/GenBank/DDBJ databases">
        <title>draft genome sequence of fig (Ficus carica).</title>
        <authorList>
            <person name="Takahashi T."/>
            <person name="Nishimura K."/>
        </authorList>
    </citation>
    <scope>NUCLEOTIDE SEQUENCE</scope>
</reference>
<proteinExistence type="predicted"/>
<evidence type="ECO:0000313" key="5">
    <source>
        <dbReference type="EMBL" id="GMN39383.1"/>
    </source>
</evidence>
<organism evidence="5 6">
    <name type="scientific">Ficus carica</name>
    <name type="common">Common fig</name>
    <dbReference type="NCBI Taxonomy" id="3494"/>
    <lineage>
        <taxon>Eukaryota</taxon>
        <taxon>Viridiplantae</taxon>
        <taxon>Streptophyta</taxon>
        <taxon>Embryophyta</taxon>
        <taxon>Tracheophyta</taxon>
        <taxon>Spermatophyta</taxon>
        <taxon>Magnoliopsida</taxon>
        <taxon>eudicotyledons</taxon>
        <taxon>Gunneridae</taxon>
        <taxon>Pentapetalae</taxon>
        <taxon>rosids</taxon>
        <taxon>fabids</taxon>
        <taxon>Rosales</taxon>
        <taxon>Moraceae</taxon>
        <taxon>Ficeae</taxon>
        <taxon>Ficus</taxon>
    </lineage>
</organism>
<evidence type="ECO:0000256" key="2">
    <source>
        <dbReference type="ARBA" id="ARBA00004906"/>
    </source>
</evidence>
<dbReference type="Proteomes" id="UP001187192">
    <property type="component" value="Unassembled WGS sequence"/>
</dbReference>
<dbReference type="GO" id="GO:0019005">
    <property type="term" value="C:SCF ubiquitin ligase complex"/>
    <property type="evidence" value="ECO:0007669"/>
    <property type="project" value="TreeGrafter"/>
</dbReference>
<dbReference type="InterPro" id="IPR011333">
    <property type="entry name" value="SKP1/BTB/POZ_sf"/>
</dbReference>
<comment type="caution">
    <text evidence="5">The sequence shown here is derived from an EMBL/GenBank/DDBJ whole genome shotgun (WGS) entry which is preliminary data.</text>
</comment>
<dbReference type="AlphaFoldDB" id="A0AA88CY54"/>
<dbReference type="PANTHER" id="PTHR13318">
    <property type="entry name" value="PARTNER OF PAIRED, ISOFORM B-RELATED"/>
    <property type="match status" value="1"/>
</dbReference>
<dbReference type="EMBL" id="BTGU01000009">
    <property type="protein sequence ID" value="GMN39383.1"/>
    <property type="molecule type" value="Genomic_DNA"/>
</dbReference>
<dbReference type="GO" id="GO:0031146">
    <property type="term" value="P:SCF-dependent proteasomal ubiquitin-dependent protein catabolic process"/>
    <property type="evidence" value="ECO:0007669"/>
    <property type="project" value="TreeGrafter"/>
</dbReference>
<dbReference type="SMART" id="SM00875">
    <property type="entry name" value="BACK"/>
    <property type="match status" value="1"/>
</dbReference>
<dbReference type="InterPro" id="IPR032675">
    <property type="entry name" value="LRR_dom_sf"/>
</dbReference>
<comment type="pathway">
    <text evidence="2">Protein modification; protein ubiquitination.</text>
</comment>
<dbReference type="Gene3D" id="1.25.40.420">
    <property type="match status" value="1"/>
</dbReference>
<feature type="region of interest" description="Disordered" evidence="3">
    <location>
        <begin position="1"/>
        <end position="32"/>
    </location>
</feature>
<dbReference type="CDD" id="cd14733">
    <property type="entry name" value="BACK"/>
    <property type="match status" value="1"/>
</dbReference>
<dbReference type="Gene3D" id="3.30.710.10">
    <property type="entry name" value="Potassium Channel Kv1.1, Chain A"/>
    <property type="match status" value="1"/>
</dbReference>
<evidence type="ECO:0000256" key="1">
    <source>
        <dbReference type="ARBA" id="ARBA00002668"/>
    </source>
</evidence>
<evidence type="ECO:0000256" key="3">
    <source>
        <dbReference type="SAM" id="MobiDB-lite"/>
    </source>
</evidence>
<dbReference type="Pfam" id="PF00651">
    <property type="entry name" value="BTB"/>
    <property type="match status" value="1"/>
</dbReference>
<dbReference type="SUPFAM" id="SSF52047">
    <property type="entry name" value="RNI-like"/>
    <property type="match status" value="2"/>
</dbReference>